<evidence type="ECO:0000256" key="1">
    <source>
        <dbReference type="ARBA" id="ARBA00010234"/>
    </source>
</evidence>
<sequence length="153" mass="16970">MRDIQQVLERWGAWCASEGGSVYWQPVAAGFKGVMPHSRRRSIPCCDDDGLVINGAIARLKKKDSYLCSLLEWYYVRGMSLRGMAGKLGISHNHAGVRLQAAEAFIEGCLAALDVTLEMDRYVEREPAPIEIRGSKASPSLSRLRFDGGVKNR</sequence>
<reference evidence="5" key="1">
    <citation type="journal article" date="2018" name="Genome Biol.">
        <title>SKESA: strategic k-mer extension for scrupulous assemblies.</title>
        <authorList>
            <person name="Souvorov A."/>
            <person name="Agarwala R."/>
            <person name="Lipman D.J."/>
        </authorList>
    </citation>
    <scope>NUCLEOTIDE SEQUENCE</scope>
    <source>
        <strain evidence="5">MA.CK_93/00001031</strain>
    </source>
</reference>
<keyword evidence="2" id="KW-0805">Transcription regulation</keyword>
<evidence type="ECO:0000256" key="3">
    <source>
        <dbReference type="ARBA" id="ARBA00023125"/>
    </source>
</evidence>
<comment type="similarity">
    <text evidence="1">Belongs to the phage antitermination Q type 1 family.</text>
</comment>
<protein>
    <submittedName>
        <fullName evidence="5">Antitermination protein</fullName>
    </submittedName>
</protein>
<comment type="caution">
    <text evidence="5">The sequence shown here is derived from an EMBL/GenBank/DDBJ whole genome shotgun (WGS) entry which is preliminary data.</text>
</comment>
<name>A0A750HU64_SALER</name>
<keyword evidence="3" id="KW-0238">DNA-binding</keyword>
<keyword evidence="4" id="KW-0804">Transcription</keyword>
<dbReference type="Pfam" id="PF06530">
    <property type="entry name" value="Phage_antitermQ"/>
    <property type="match status" value="1"/>
</dbReference>
<dbReference type="GO" id="GO:0060567">
    <property type="term" value="P:negative regulation of termination of DNA-templated transcription"/>
    <property type="evidence" value="ECO:0007669"/>
    <property type="project" value="InterPro"/>
</dbReference>
<evidence type="ECO:0000256" key="4">
    <source>
        <dbReference type="ARBA" id="ARBA00023163"/>
    </source>
</evidence>
<dbReference type="InterPro" id="IPR010534">
    <property type="entry name" value="Phage_933W_GpQ"/>
</dbReference>
<accession>A0A750HU64</accession>
<proteinExistence type="inferred from homology"/>
<gene>
    <name evidence="5" type="ORF">G9F11_005050</name>
</gene>
<dbReference type="GO" id="GO:0003677">
    <property type="term" value="F:DNA binding"/>
    <property type="evidence" value="ECO:0007669"/>
    <property type="project" value="UniProtKB-KW"/>
</dbReference>
<evidence type="ECO:0000313" key="5">
    <source>
        <dbReference type="EMBL" id="HAF6262340.1"/>
    </source>
</evidence>
<reference evidence="5" key="2">
    <citation type="submission" date="2020-02" db="EMBL/GenBank/DDBJ databases">
        <authorList>
            <consortium name="NCBI Pathogen Detection Project"/>
        </authorList>
    </citation>
    <scope>NUCLEOTIDE SEQUENCE</scope>
    <source>
        <strain evidence="5">MA.CK_93/00001031</strain>
    </source>
</reference>
<dbReference type="EMBL" id="DAAVPY010000026">
    <property type="protein sequence ID" value="HAF6262340.1"/>
    <property type="molecule type" value="Genomic_DNA"/>
</dbReference>
<evidence type="ECO:0000256" key="2">
    <source>
        <dbReference type="ARBA" id="ARBA00023015"/>
    </source>
</evidence>
<dbReference type="AlphaFoldDB" id="A0A750HU64"/>
<organism evidence="5">
    <name type="scientific">Salmonella enterica</name>
    <name type="common">Salmonella choleraesuis</name>
    <dbReference type="NCBI Taxonomy" id="28901"/>
    <lineage>
        <taxon>Bacteria</taxon>
        <taxon>Pseudomonadati</taxon>
        <taxon>Pseudomonadota</taxon>
        <taxon>Gammaproteobacteria</taxon>
        <taxon>Enterobacterales</taxon>
        <taxon>Enterobacteriaceae</taxon>
        <taxon>Salmonella</taxon>
    </lineage>
</organism>